<dbReference type="OrthoDB" id="3267972at2"/>
<feature type="compositionally biased region" description="Basic and acidic residues" evidence="1">
    <location>
        <begin position="7"/>
        <end position="35"/>
    </location>
</feature>
<dbReference type="Proteomes" id="UP000198122">
    <property type="component" value="Unassembled WGS sequence"/>
</dbReference>
<name>A0A212U064_9MICO</name>
<feature type="region of interest" description="Disordered" evidence="1">
    <location>
        <begin position="1"/>
        <end position="66"/>
    </location>
</feature>
<dbReference type="RefSeq" id="WP_088818520.1">
    <property type="nucleotide sequence ID" value="NZ_FYEZ01000002.1"/>
</dbReference>
<organism evidence="2 3">
    <name type="scientific">Kytococcus aerolatus</name>
    <dbReference type="NCBI Taxonomy" id="592308"/>
    <lineage>
        <taxon>Bacteria</taxon>
        <taxon>Bacillati</taxon>
        <taxon>Actinomycetota</taxon>
        <taxon>Actinomycetes</taxon>
        <taxon>Micrococcales</taxon>
        <taxon>Kytococcaceae</taxon>
        <taxon>Kytococcus</taxon>
    </lineage>
</organism>
<dbReference type="AlphaFoldDB" id="A0A212U064"/>
<proteinExistence type="predicted"/>
<reference evidence="2 3" key="1">
    <citation type="submission" date="2017-06" db="EMBL/GenBank/DDBJ databases">
        <authorList>
            <person name="Kim H.J."/>
            <person name="Triplett B.A."/>
        </authorList>
    </citation>
    <scope>NUCLEOTIDE SEQUENCE [LARGE SCALE GENOMIC DNA]</scope>
    <source>
        <strain evidence="2 3">DSM 22179</strain>
    </source>
</reference>
<sequence>MGMNLDGMKDKAGQAYDDNKEKADAGLDKAADMADQKTGGKHGDKIDQGADKVGETLDGFSGDQNA</sequence>
<dbReference type="InterPro" id="IPR028037">
    <property type="entry name" value="Antitoxin_Rv0909/MT0933"/>
</dbReference>
<dbReference type="EMBL" id="FYEZ01000002">
    <property type="protein sequence ID" value="SNC71643.1"/>
    <property type="molecule type" value="Genomic_DNA"/>
</dbReference>
<keyword evidence="3" id="KW-1185">Reference proteome</keyword>
<protein>
    <submittedName>
        <fullName evidence="2">MT0933-like antitoxin protein</fullName>
    </submittedName>
</protein>
<evidence type="ECO:0000256" key="1">
    <source>
        <dbReference type="SAM" id="MobiDB-lite"/>
    </source>
</evidence>
<gene>
    <name evidence="2" type="ORF">SAMN05445756_1567</name>
</gene>
<accession>A0A212U064</accession>
<evidence type="ECO:0000313" key="3">
    <source>
        <dbReference type="Proteomes" id="UP000198122"/>
    </source>
</evidence>
<feature type="compositionally biased region" description="Basic and acidic residues" evidence="1">
    <location>
        <begin position="41"/>
        <end position="55"/>
    </location>
</feature>
<dbReference type="Pfam" id="PF14013">
    <property type="entry name" value="MT0933_antitox"/>
    <property type="match status" value="1"/>
</dbReference>
<evidence type="ECO:0000313" key="2">
    <source>
        <dbReference type="EMBL" id="SNC71643.1"/>
    </source>
</evidence>